<keyword evidence="3" id="KW-1185">Reference proteome</keyword>
<dbReference type="EnsemblPlants" id="KEH22884">
    <property type="protein sequence ID" value="KEH22884"/>
    <property type="gene ID" value="MTR_7g061690"/>
</dbReference>
<sequence>MALLKGLGLSDAIIEAKRFKRERAKLMKWGQKGFDRRFVYVDMSQNQGNDSKVLVYNHSRLRRSGRTCYFGPEPKAGAPGTVEDNLIDLCDEEDD</sequence>
<dbReference type="AlphaFoldDB" id="A0A072TZI5"/>
<reference evidence="1 3" key="2">
    <citation type="journal article" date="2014" name="BMC Genomics">
        <title>An improved genome release (version Mt4.0) for the model legume Medicago truncatula.</title>
        <authorList>
            <person name="Tang H."/>
            <person name="Krishnakumar V."/>
            <person name="Bidwell S."/>
            <person name="Rosen B."/>
            <person name="Chan A."/>
            <person name="Zhou S."/>
            <person name="Gentzbittel L."/>
            <person name="Childs K.L."/>
            <person name="Yandell M."/>
            <person name="Gundlach H."/>
            <person name="Mayer K.F."/>
            <person name="Schwartz D.C."/>
            <person name="Town C.D."/>
        </authorList>
    </citation>
    <scope>GENOME REANNOTATION</scope>
    <source>
        <strain evidence="1">A17</strain>
        <strain evidence="2 3">cv. Jemalong A17</strain>
    </source>
</reference>
<evidence type="ECO:0000313" key="2">
    <source>
        <dbReference type="EnsemblPlants" id="KEH22884"/>
    </source>
</evidence>
<dbReference type="EMBL" id="CM001223">
    <property type="protein sequence ID" value="KEH22884.1"/>
    <property type="molecule type" value="Genomic_DNA"/>
</dbReference>
<proteinExistence type="predicted"/>
<evidence type="ECO:0000313" key="1">
    <source>
        <dbReference type="EMBL" id="KEH22884.1"/>
    </source>
</evidence>
<dbReference type="PaxDb" id="3880-AES61213"/>
<name>A0A072TZI5_MEDTR</name>
<accession>A0A072TZI5</accession>
<dbReference type="HOGENOM" id="CLU_2376050_0_0_1"/>
<evidence type="ECO:0000313" key="3">
    <source>
        <dbReference type="Proteomes" id="UP000002051"/>
    </source>
</evidence>
<dbReference type="eggNOG" id="ENOG502SAWF">
    <property type="taxonomic scope" value="Eukaryota"/>
</dbReference>
<reference evidence="2" key="3">
    <citation type="submission" date="2015-04" db="UniProtKB">
        <authorList>
            <consortium name="EnsemblPlants"/>
        </authorList>
    </citation>
    <scope>IDENTIFICATION</scope>
    <source>
        <strain evidence="2">cv. Jemalong A17</strain>
    </source>
</reference>
<gene>
    <name evidence="1" type="ordered locus">MTR_7g061690</name>
</gene>
<protein>
    <submittedName>
        <fullName evidence="1 2">Uncharacterized protein</fullName>
    </submittedName>
</protein>
<dbReference type="Proteomes" id="UP000002051">
    <property type="component" value="Unassembled WGS sequence"/>
</dbReference>
<reference evidence="1 3" key="1">
    <citation type="journal article" date="2011" name="Nature">
        <title>The Medicago genome provides insight into the evolution of rhizobial symbioses.</title>
        <authorList>
            <person name="Young N.D."/>
            <person name="Debelle F."/>
            <person name="Oldroyd G.E."/>
            <person name="Geurts R."/>
            <person name="Cannon S.B."/>
            <person name="Udvardi M.K."/>
            <person name="Benedito V.A."/>
            <person name="Mayer K.F."/>
            <person name="Gouzy J."/>
            <person name="Schoof H."/>
            <person name="Van de Peer Y."/>
            <person name="Proost S."/>
            <person name="Cook D.R."/>
            <person name="Meyers B.C."/>
            <person name="Spannagl M."/>
            <person name="Cheung F."/>
            <person name="De Mita S."/>
            <person name="Krishnakumar V."/>
            <person name="Gundlach H."/>
            <person name="Zhou S."/>
            <person name="Mudge J."/>
            <person name="Bharti A.K."/>
            <person name="Murray J.D."/>
            <person name="Naoumkina M.A."/>
            <person name="Rosen B."/>
            <person name="Silverstein K.A."/>
            <person name="Tang H."/>
            <person name="Rombauts S."/>
            <person name="Zhao P.X."/>
            <person name="Zhou P."/>
            <person name="Barbe V."/>
            <person name="Bardou P."/>
            <person name="Bechner M."/>
            <person name="Bellec A."/>
            <person name="Berger A."/>
            <person name="Berges H."/>
            <person name="Bidwell S."/>
            <person name="Bisseling T."/>
            <person name="Choisne N."/>
            <person name="Couloux A."/>
            <person name="Denny R."/>
            <person name="Deshpande S."/>
            <person name="Dai X."/>
            <person name="Doyle J.J."/>
            <person name="Dudez A.M."/>
            <person name="Farmer A.D."/>
            <person name="Fouteau S."/>
            <person name="Franken C."/>
            <person name="Gibelin C."/>
            <person name="Gish J."/>
            <person name="Goldstein S."/>
            <person name="Gonzalez A.J."/>
            <person name="Green P.J."/>
            <person name="Hallab A."/>
            <person name="Hartog M."/>
            <person name="Hua A."/>
            <person name="Humphray S.J."/>
            <person name="Jeong D.H."/>
            <person name="Jing Y."/>
            <person name="Jocker A."/>
            <person name="Kenton S.M."/>
            <person name="Kim D.J."/>
            <person name="Klee K."/>
            <person name="Lai H."/>
            <person name="Lang C."/>
            <person name="Lin S."/>
            <person name="Macmil S.L."/>
            <person name="Magdelenat G."/>
            <person name="Matthews L."/>
            <person name="McCorrison J."/>
            <person name="Monaghan E.L."/>
            <person name="Mun J.H."/>
            <person name="Najar F.Z."/>
            <person name="Nicholson C."/>
            <person name="Noirot C."/>
            <person name="O'Bleness M."/>
            <person name="Paule C.R."/>
            <person name="Poulain J."/>
            <person name="Prion F."/>
            <person name="Qin B."/>
            <person name="Qu C."/>
            <person name="Retzel E.F."/>
            <person name="Riddle C."/>
            <person name="Sallet E."/>
            <person name="Samain S."/>
            <person name="Samson N."/>
            <person name="Sanders I."/>
            <person name="Saurat O."/>
            <person name="Scarpelli C."/>
            <person name="Schiex T."/>
            <person name="Segurens B."/>
            <person name="Severin A.J."/>
            <person name="Sherrier D.J."/>
            <person name="Shi R."/>
            <person name="Sims S."/>
            <person name="Singer S.R."/>
            <person name="Sinharoy S."/>
            <person name="Sterck L."/>
            <person name="Viollet A."/>
            <person name="Wang B.B."/>
            <person name="Wang K."/>
            <person name="Wang M."/>
            <person name="Wang X."/>
            <person name="Warfsmann J."/>
            <person name="Weissenbach J."/>
            <person name="White D.D."/>
            <person name="White J.D."/>
            <person name="Wiley G.B."/>
            <person name="Wincker P."/>
            <person name="Xing Y."/>
            <person name="Yang L."/>
            <person name="Yao Z."/>
            <person name="Ying F."/>
            <person name="Zhai J."/>
            <person name="Zhou L."/>
            <person name="Zuber A."/>
            <person name="Denarie J."/>
            <person name="Dixon R.A."/>
            <person name="May G.D."/>
            <person name="Schwartz D.C."/>
            <person name="Rogers J."/>
            <person name="Quetier F."/>
            <person name="Town C.D."/>
            <person name="Roe B.A."/>
        </authorList>
    </citation>
    <scope>NUCLEOTIDE SEQUENCE [LARGE SCALE GENOMIC DNA]</scope>
    <source>
        <strain evidence="1">A17</strain>
        <strain evidence="2 3">cv. Jemalong A17</strain>
    </source>
</reference>
<organism evidence="1 3">
    <name type="scientific">Medicago truncatula</name>
    <name type="common">Barrel medic</name>
    <name type="synonym">Medicago tribuloides</name>
    <dbReference type="NCBI Taxonomy" id="3880"/>
    <lineage>
        <taxon>Eukaryota</taxon>
        <taxon>Viridiplantae</taxon>
        <taxon>Streptophyta</taxon>
        <taxon>Embryophyta</taxon>
        <taxon>Tracheophyta</taxon>
        <taxon>Spermatophyta</taxon>
        <taxon>Magnoliopsida</taxon>
        <taxon>eudicotyledons</taxon>
        <taxon>Gunneridae</taxon>
        <taxon>Pentapetalae</taxon>
        <taxon>rosids</taxon>
        <taxon>fabids</taxon>
        <taxon>Fabales</taxon>
        <taxon>Fabaceae</taxon>
        <taxon>Papilionoideae</taxon>
        <taxon>50 kb inversion clade</taxon>
        <taxon>NPAAA clade</taxon>
        <taxon>Hologalegina</taxon>
        <taxon>IRL clade</taxon>
        <taxon>Trifolieae</taxon>
        <taxon>Medicago</taxon>
    </lineage>
</organism>